<accession>A0A1A6G6L2</accession>
<keyword evidence="1" id="KW-1133">Transmembrane helix</keyword>
<reference evidence="3 4" key="1">
    <citation type="submission" date="2016-12" db="EMBL/GenBank/DDBJ databases">
        <authorList>
            <person name="Song W.-J."/>
            <person name="Kurnit D.M."/>
        </authorList>
    </citation>
    <scope>NUCLEOTIDE SEQUENCE [LARGE SCALE GENOMIC DNA]</scope>
    <source>
        <strain evidence="3 4">CGB1038-1_S1</strain>
    </source>
</reference>
<dbReference type="STRING" id="53346.A5802_000335"/>
<dbReference type="PANTHER" id="PTHR38446:SF1">
    <property type="entry name" value="BLL0914 PROTEIN"/>
    <property type="match status" value="1"/>
</dbReference>
<evidence type="ECO:0000313" key="5">
    <source>
        <dbReference type="Proteomes" id="UP000509460"/>
    </source>
</evidence>
<keyword evidence="1" id="KW-0472">Membrane</keyword>
<organism evidence="3 4">
    <name type="scientific">Enterococcus mundtii</name>
    <dbReference type="NCBI Taxonomy" id="53346"/>
    <lineage>
        <taxon>Bacteria</taxon>
        <taxon>Bacillati</taxon>
        <taxon>Bacillota</taxon>
        <taxon>Bacilli</taxon>
        <taxon>Lactobacillales</taxon>
        <taxon>Enterococcaceae</taxon>
        <taxon>Enterococcus</taxon>
    </lineage>
</organism>
<dbReference type="PANTHER" id="PTHR38446">
    <property type="entry name" value="BLL0914 PROTEIN"/>
    <property type="match status" value="1"/>
</dbReference>
<protein>
    <submittedName>
        <fullName evidence="3">Uncharacterized protein</fullName>
    </submittedName>
</protein>
<evidence type="ECO:0000313" key="3">
    <source>
        <dbReference type="EMBL" id="ONN43719.1"/>
    </source>
</evidence>
<dbReference type="Proteomes" id="UP000509460">
    <property type="component" value="Chromosome"/>
</dbReference>
<dbReference type="EMBL" id="AP019810">
    <property type="protein sequence ID" value="BBM15656.1"/>
    <property type="molecule type" value="Genomic_DNA"/>
</dbReference>
<gene>
    <name evidence="2" type="primary">ypaA</name>
    <name evidence="3" type="ORF">BTN92_05290</name>
    <name evidence="2" type="ORF">EM151A_2476</name>
</gene>
<dbReference type="AlphaFoldDB" id="A0A1A6G6L2"/>
<keyword evidence="1" id="KW-0812">Transmembrane</keyword>
<feature type="transmembrane region" description="Helical" evidence="1">
    <location>
        <begin position="56"/>
        <end position="72"/>
    </location>
</feature>
<feature type="transmembrane region" description="Helical" evidence="1">
    <location>
        <begin position="79"/>
        <end position="96"/>
    </location>
</feature>
<dbReference type="Proteomes" id="UP000189299">
    <property type="component" value="Unassembled WGS sequence"/>
</dbReference>
<dbReference type="RefSeq" id="WP_010736017.1">
    <property type="nucleotide sequence ID" value="NZ_AP019810.1"/>
</dbReference>
<proteinExistence type="predicted"/>
<sequence length="119" mass="13111">MTLLSQILVTLVALEFLYIMYIETFATESATTSRVFNMPKEELGRQSVQTLFKNQGIYNGLLGVALVYGAYFSNAPKEITGLLLIYILLVAAYGSFTSDRLIIVKQGGLAAIALITLFF</sequence>
<dbReference type="InterPro" id="IPR009732">
    <property type="entry name" value="DUF1304"/>
</dbReference>
<name>A0A1A6G6L2_ENTMU</name>
<dbReference type="EMBL" id="MSTR01000004">
    <property type="protein sequence ID" value="ONN43719.1"/>
    <property type="molecule type" value="Genomic_DNA"/>
</dbReference>
<evidence type="ECO:0000313" key="4">
    <source>
        <dbReference type="Proteomes" id="UP000189299"/>
    </source>
</evidence>
<dbReference type="Pfam" id="PF06993">
    <property type="entry name" value="DUF1304"/>
    <property type="match status" value="1"/>
</dbReference>
<evidence type="ECO:0000313" key="2">
    <source>
        <dbReference type="EMBL" id="BBM15656.1"/>
    </source>
</evidence>
<evidence type="ECO:0000256" key="1">
    <source>
        <dbReference type="SAM" id="Phobius"/>
    </source>
</evidence>
<reference evidence="2 5" key="2">
    <citation type="submission" date="2019-07" db="EMBL/GenBank/DDBJ databases">
        <title>antibiotic susceptibility of plant-derived lactic acid bacteria.</title>
        <authorList>
            <person name="Sugiyama M."/>
            <person name="Noda M."/>
        </authorList>
    </citation>
    <scope>NUCLEOTIDE SEQUENCE [LARGE SCALE GENOMIC DNA]</scope>
    <source>
        <strain evidence="2 5">15-1A</strain>
    </source>
</reference>
<dbReference type="OrthoDB" id="9803832at2"/>